<sequence>MIASAIPVSNSPSSQKLALHEHVFRQFHERKRLLFTLASERRNTDERHRFPTSLIFRARPPN</sequence>
<accession>A0A0A1ABZ1</accession>
<proteinExistence type="predicted"/>
<name>A0A0A1ABZ1_ECOLX</name>
<reference evidence="1" key="1">
    <citation type="submission" date="2018-06" db="EMBL/GenBank/DDBJ databases">
        <authorList>
            <person name="Ashton P.M."/>
            <person name="Dallman T."/>
            <person name="Nair S."/>
            <person name="De Pinna E."/>
            <person name="Peters T."/>
            <person name="Grant K."/>
        </authorList>
    </citation>
    <scope>NUCLEOTIDE SEQUENCE [LARGE SCALE GENOMIC DNA]</scope>
    <source>
        <strain evidence="1">462023</strain>
    </source>
</reference>
<evidence type="ECO:0000313" key="1">
    <source>
        <dbReference type="EMBL" id="MJL93866.1"/>
    </source>
</evidence>
<dbReference type="AlphaFoldDB" id="A0A0A1ABZ1"/>
<dbReference type="Proteomes" id="UP000885382">
    <property type="component" value="Unassembled WGS sequence"/>
</dbReference>
<dbReference type="EMBL" id="RTJF01000014">
    <property type="protein sequence ID" value="MJL93866.1"/>
    <property type="molecule type" value="Genomic_DNA"/>
</dbReference>
<comment type="caution">
    <text evidence="1">The sequence shown here is derived from an EMBL/GenBank/DDBJ whole genome shotgun (WGS) entry which is preliminary data.</text>
</comment>
<protein>
    <submittedName>
        <fullName evidence="1">Uncharacterized protein</fullName>
    </submittedName>
</protein>
<organism evidence="1">
    <name type="scientific">Escherichia coli</name>
    <dbReference type="NCBI Taxonomy" id="562"/>
    <lineage>
        <taxon>Bacteria</taxon>
        <taxon>Pseudomonadati</taxon>
        <taxon>Pseudomonadota</taxon>
        <taxon>Gammaproteobacteria</taxon>
        <taxon>Enterobacterales</taxon>
        <taxon>Enterobacteriaceae</taxon>
        <taxon>Escherichia</taxon>
    </lineage>
</organism>
<gene>
    <name evidence="1" type="ORF">DNX30_14060</name>
</gene>